<protein>
    <submittedName>
        <fullName evidence="2">LytTR family transcriptional regulator</fullName>
    </submittedName>
</protein>
<evidence type="ECO:0000313" key="2">
    <source>
        <dbReference type="EMBL" id="RGJ02709.1"/>
    </source>
</evidence>
<dbReference type="AlphaFoldDB" id="A0A374P599"/>
<evidence type="ECO:0000313" key="3">
    <source>
        <dbReference type="Proteomes" id="UP000263014"/>
    </source>
</evidence>
<dbReference type="InterPro" id="IPR046947">
    <property type="entry name" value="LytR-like"/>
</dbReference>
<name>A0A374P599_9FIRM</name>
<dbReference type="SMART" id="SM00850">
    <property type="entry name" value="LytTR"/>
    <property type="match status" value="1"/>
</dbReference>
<evidence type="ECO:0000259" key="1">
    <source>
        <dbReference type="PROSITE" id="PS50930"/>
    </source>
</evidence>
<organism evidence="2 3">
    <name type="scientific">Hungatella hathewayi</name>
    <dbReference type="NCBI Taxonomy" id="154046"/>
    <lineage>
        <taxon>Bacteria</taxon>
        <taxon>Bacillati</taxon>
        <taxon>Bacillota</taxon>
        <taxon>Clostridia</taxon>
        <taxon>Lachnospirales</taxon>
        <taxon>Lachnospiraceae</taxon>
        <taxon>Hungatella</taxon>
    </lineage>
</organism>
<sequence length="185" mass="21143">MCNRKTHLTDEKIPLTAFGETNPKGWYTMTSEGRKNMKIIIEPGDMEEPEVIIRGRSGSEEVRQLLELLGGAGGISQIPLYAEEKEYFFRPEEISYFLTEGGKVSAYLESGVYEAKGRLYELARQLRHRGFIQISKSTVINAAMVAFVEVEFSGNYTAFLKDGKTKLLISRNYMKDFRKYIMEGR</sequence>
<dbReference type="GO" id="GO:0000156">
    <property type="term" value="F:phosphorelay response regulator activity"/>
    <property type="evidence" value="ECO:0007669"/>
    <property type="project" value="InterPro"/>
</dbReference>
<dbReference type="Pfam" id="PF04397">
    <property type="entry name" value="LytTR"/>
    <property type="match status" value="1"/>
</dbReference>
<reference evidence="2 3" key="1">
    <citation type="submission" date="2018-08" db="EMBL/GenBank/DDBJ databases">
        <title>A genome reference for cultivated species of the human gut microbiota.</title>
        <authorList>
            <person name="Zou Y."/>
            <person name="Xue W."/>
            <person name="Luo G."/>
        </authorList>
    </citation>
    <scope>NUCLEOTIDE SEQUENCE [LARGE SCALE GENOMIC DNA]</scope>
    <source>
        <strain evidence="2 3">TM09-12</strain>
    </source>
</reference>
<proteinExistence type="predicted"/>
<dbReference type="GO" id="GO:0003677">
    <property type="term" value="F:DNA binding"/>
    <property type="evidence" value="ECO:0007669"/>
    <property type="project" value="InterPro"/>
</dbReference>
<gene>
    <name evidence="2" type="ORF">DXD79_16275</name>
</gene>
<dbReference type="PANTHER" id="PTHR37299">
    <property type="entry name" value="TRANSCRIPTIONAL REGULATOR-RELATED"/>
    <property type="match status" value="1"/>
</dbReference>
<dbReference type="Proteomes" id="UP000263014">
    <property type="component" value="Unassembled WGS sequence"/>
</dbReference>
<feature type="domain" description="HTH LytTR-type" evidence="1">
    <location>
        <begin position="78"/>
        <end position="183"/>
    </location>
</feature>
<dbReference type="InterPro" id="IPR007492">
    <property type="entry name" value="LytTR_DNA-bd_dom"/>
</dbReference>
<dbReference type="Gene3D" id="2.40.50.1020">
    <property type="entry name" value="LytTr DNA-binding domain"/>
    <property type="match status" value="1"/>
</dbReference>
<dbReference type="PANTHER" id="PTHR37299:SF4">
    <property type="entry name" value="TRANSCRIPTIONAL REGULATOR"/>
    <property type="match status" value="1"/>
</dbReference>
<comment type="caution">
    <text evidence="2">The sequence shown here is derived from an EMBL/GenBank/DDBJ whole genome shotgun (WGS) entry which is preliminary data.</text>
</comment>
<dbReference type="PROSITE" id="PS50930">
    <property type="entry name" value="HTH_LYTTR"/>
    <property type="match status" value="1"/>
</dbReference>
<dbReference type="EMBL" id="QSON01000007">
    <property type="protein sequence ID" value="RGJ02709.1"/>
    <property type="molecule type" value="Genomic_DNA"/>
</dbReference>
<accession>A0A374P599</accession>